<proteinExistence type="predicted"/>
<sequence length="115" mass="12980">MDFETILDAVTNCKLIHALHAYTLFRSELTSWSCEMKKRPVGKPTENKYELSIRLIANQGSLDACCAHIGCITLCLTHIIRGFPLTIIGLALLFYNETSPGWTNRRLSASHLMIR</sequence>
<protein>
    <submittedName>
        <fullName evidence="2">Uncharacterized protein</fullName>
    </submittedName>
</protein>
<dbReference type="Proteomes" id="UP000887564">
    <property type="component" value="Unplaced"/>
</dbReference>
<name>A0A914RU33_PAREQ</name>
<keyword evidence="1" id="KW-1185">Reference proteome</keyword>
<reference evidence="2" key="1">
    <citation type="submission" date="2022-11" db="UniProtKB">
        <authorList>
            <consortium name="WormBaseParasite"/>
        </authorList>
    </citation>
    <scope>IDENTIFICATION</scope>
</reference>
<organism evidence="1 2">
    <name type="scientific">Parascaris equorum</name>
    <name type="common">Equine roundworm</name>
    <dbReference type="NCBI Taxonomy" id="6256"/>
    <lineage>
        <taxon>Eukaryota</taxon>
        <taxon>Metazoa</taxon>
        <taxon>Ecdysozoa</taxon>
        <taxon>Nematoda</taxon>
        <taxon>Chromadorea</taxon>
        <taxon>Rhabditida</taxon>
        <taxon>Spirurina</taxon>
        <taxon>Ascaridomorpha</taxon>
        <taxon>Ascaridoidea</taxon>
        <taxon>Ascarididae</taxon>
        <taxon>Parascaris</taxon>
    </lineage>
</organism>
<evidence type="ECO:0000313" key="1">
    <source>
        <dbReference type="Proteomes" id="UP000887564"/>
    </source>
</evidence>
<dbReference type="AlphaFoldDB" id="A0A914RU33"/>
<evidence type="ECO:0000313" key="2">
    <source>
        <dbReference type="WBParaSite" id="PEQ_0000835801-mRNA-1"/>
    </source>
</evidence>
<dbReference type="WBParaSite" id="PEQ_0000835801-mRNA-1">
    <property type="protein sequence ID" value="PEQ_0000835801-mRNA-1"/>
    <property type="gene ID" value="PEQ_0000835801"/>
</dbReference>
<accession>A0A914RU33</accession>